<dbReference type="Proteomes" id="UP000231501">
    <property type="component" value="Unassembled WGS sequence"/>
</dbReference>
<feature type="domain" description="Alpha/beta hydrolase fold-3" evidence="3">
    <location>
        <begin position="139"/>
        <end position="344"/>
    </location>
</feature>
<dbReference type="InterPro" id="IPR050300">
    <property type="entry name" value="GDXG_lipolytic_enzyme"/>
</dbReference>
<keyword evidence="2" id="KW-0732">Signal</keyword>
<organism evidence="4 5">
    <name type="scientific">Roseateles chitinivorans</name>
    <dbReference type="NCBI Taxonomy" id="2917965"/>
    <lineage>
        <taxon>Bacteria</taxon>
        <taxon>Pseudomonadati</taxon>
        <taxon>Pseudomonadota</taxon>
        <taxon>Betaproteobacteria</taxon>
        <taxon>Burkholderiales</taxon>
        <taxon>Sphaerotilaceae</taxon>
        <taxon>Roseateles</taxon>
    </lineage>
</organism>
<evidence type="ECO:0000256" key="1">
    <source>
        <dbReference type="ARBA" id="ARBA00022801"/>
    </source>
</evidence>
<evidence type="ECO:0000313" key="4">
    <source>
        <dbReference type="EMBL" id="PIM51441.1"/>
    </source>
</evidence>
<protein>
    <submittedName>
        <fullName evidence="4">Lipase</fullName>
    </submittedName>
</protein>
<evidence type="ECO:0000313" key="5">
    <source>
        <dbReference type="Proteomes" id="UP000231501"/>
    </source>
</evidence>
<reference evidence="4 5" key="1">
    <citation type="submission" date="2017-11" db="EMBL/GenBank/DDBJ databases">
        <title>Draft genome sequence of Mitsuaria sp. HWN-4.</title>
        <authorList>
            <person name="Gundlapally S.R."/>
        </authorList>
    </citation>
    <scope>NUCLEOTIDE SEQUENCE [LARGE SCALE GENOMIC DNA]</scope>
    <source>
        <strain evidence="4 5">HWN-4</strain>
    </source>
</reference>
<dbReference type="Pfam" id="PF07859">
    <property type="entry name" value="Abhydrolase_3"/>
    <property type="match status" value="1"/>
</dbReference>
<feature type="signal peptide" evidence="2">
    <location>
        <begin position="1"/>
        <end position="23"/>
    </location>
</feature>
<comment type="caution">
    <text evidence="4">The sequence shown here is derived from an EMBL/GenBank/DDBJ whole genome shotgun (WGS) entry which is preliminary data.</text>
</comment>
<dbReference type="PANTHER" id="PTHR48081:SF8">
    <property type="entry name" value="ALPHA_BETA HYDROLASE FOLD-3 DOMAIN-CONTAINING PROTEIN-RELATED"/>
    <property type="match status" value="1"/>
</dbReference>
<keyword evidence="5" id="KW-1185">Reference proteome</keyword>
<dbReference type="GO" id="GO:0016787">
    <property type="term" value="F:hydrolase activity"/>
    <property type="evidence" value="ECO:0007669"/>
    <property type="project" value="UniProtKB-KW"/>
</dbReference>
<sequence length="370" mass="39286">MTQAGLSAIVISGCFLALPLAHAADDTGKGTGDERPGKVKTAIAKSLGKIRLDGDMLALLKAHEGLKPKAIEKIDVRAARANPTLADAVQALLRQNNRSTDPAQLTPGITSVDTTVQGAAGPLPARFYTPPGPGPFPVVVYFHGGGWVLADKQVYDASARAIAQQAQALVISVDYRRAPEARFPAAWDDALAAYRWTLANAAGSKGDASRVALAGESAGGNLALATAIAARDAGLQKPAHVLAIYPVTQSSLNTESYLENAAAQPLNRAMVQWFLDQLLEDKAQLKDWRLNLIDARLAGLPPVTLISARVDPLRSDSAKMEDALKKAEVLVERRDYEGVTHEFFGAAAVVEKARNAQAFAGERLRRAFGN</sequence>
<dbReference type="AlphaFoldDB" id="A0A2G9C4S3"/>
<accession>A0A2G9C4S3</accession>
<keyword evidence="1" id="KW-0378">Hydrolase</keyword>
<feature type="chain" id="PRO_5013782350" evidence="2">
    <location>
        <begin position="24"/>
        <end position="370"/>
    </location>
</feature>
<gene>
    <name evidence="4" type="ORF">CS062_19825</name>
</gene>
<dbReference type="OrthoDB" id="9794445at2"/>
<dbReference type="EMBL" id="PEOG01000065">
    <property type="protein sequence ID" value="PIM51441.1"/>
    <property type="molecule type" value="Genomic_DNA"/>
</dbReference>
<proteinExistence type="predicted"/>
<name>A0A2G9C4S3_9BURK</name>
<evidence type="ECO:0000256" key="2">
    <source>
        <dbReference type="SAM" id="SignalP"/>
    </source>
</evidence>
<dbReference type="InterPro" id="IPR029058">
    <property type="entry name" value="AB_hydrolase_fold"/>
</dbReference>
<dbReference type="PANTHER" id="PTHR48081">
    <property type="entry name" value="AB HYDROLASE SUPERFAMILY PROTEIN C4A8.06C"/>
    <property type="match status" value="1"/>
</dbReference>
<evidence type="ECO:0000259" key="3">
    <source>
        <dbReference type="Pfam" id="PF07859"/>
    </source>
</evidence>
<dbReference type="Gene3D" id="3.40.50.1820">
    <property type="entry name" value="alpha/beta hydrolase"/>
    <property type="match status" value="1"/>
</dbReference>
<dbReference type="SUPFAM" id="SSF53474">
    <property type="entry name" value="alpha/beta-Hydrolases"/>
    <property type="match status" value="1"/>
</dbReference>
<dbReference type="InterPro" id="IPR013094">
    <property type="entry name" value="AB_hydrolase_3"/>
</dbReference>